<dbReference type="EMBL" id="JBHTJW010000002">
    <property type="protein sequence ID" value="MFD0930202.1"/>
    <property type="molecule type" value="Genomic_DNA"/>
</dbReference>
<gene>
    <name evidence="1" type="ORF">ACFQ1T_10495</name>
</gene>
<sequence>MNKKSDIKKLQSKNTIEWYLTVGWHFGTITTPYKAREILQVDRVTWYRWITGKAAAPYSALELLRLHAFGEPPCGRSIAWRGFRFQNEKLIAEDGREFSPADLKAVFYWKQMAFDKLDNEGLKEIYQELKQIYRHA</sequence>
<keyword evidence="2" id="KW-1185">Reference proteome</keyword>
<dbReference type="Proteomes" id="UP001597106">
    <property type="component" value="Unassembled WGS sequence"/>
</dbReference>
<dbReference type="Pfam" id="PF12375">
    <property type="entry name" value="DUF3653"/>
    <property type="match status" value="1"/>
</dbReference>
<dbReference type="RefSeq" id="WP_379076305.1">
    <property type="nucleotide sequence ID" value="NZ_JBHTJW010000002.1"/>
</dbReference>
<evidence type="ECO:0000313" key="1">
    <source>
        <dbReference type="EMBL" id="MFD0930202.1"/>
    </source>
</evidence>
<dbReference type="InterPro" id="IPR021077">
    <property type="entry name" value="Phage_phi-Lf_Orf112"/>
</dbReference>
<organism evidence="1 2">
    <name type="scientific">Methylophilus glucosoxydans</name>
    <dbReference type="NCBI Taxonomy" id="752553"/>
    <lineage>
        <taxon>Bacteria</taxon>
        <taxon>Pseudomonadati</taxon>
        <taxon>Pseudomonadota</taxon>
        <taxon>Betaproteobacteria</taxon>
        <taxon>Nitrosomonadales</taxon>
        <taxon>Methylophilaceae</taxon>
        <taxon>Methylophilus</taxon>
    </lineage>
</organism>
<proteinExistence type="predicted"/>
<reference evidence="2" key="1">
    <citation type="journal article" date="2019" name="Int. J. Syst. Evol. Microbiol.">
        <title>The Global Catalogue of Microorganisms (GCM) 10K type strain sequencing project: providing services to taxonomists for standard genome sequencing and annotation.</title>
        <authorList>
            <consortium name="The Broad Institute Genomics Platform"/>
            <consortium name="The Broad Institute Genome Sequencing Center for Infectious Disease"/>
            <person name="Wu L."/>
            <person name="Ma J."/>
        </authorList>
    </citation>
    <scope>NUCLEOTIDE SEQUENCE [LARGE SCALE GENOMIC DNA]</scope>
    <source>
        <strain evidence="2">CCUG 59685</strain>
    </source>
</reference>
<evidence type="ECO:0000313" key="2">
    <source>
        <dbReference type="Proteomes" id="UP001597106"/>
    </source>
</evidence>
<comment type="caution">
    <text evidence="1">The sequence shown here is derived from an EMBL/GenBank/DDBJ whole genome shotgun (WGS) entry which is preliminary data.</text>
</comment>
<name>A0ABW3GJL4_9PROT</name>
<protein>
    <submittedName>
        <fullName evidence="1">DUF3653 domain-containing protein</fullName>
    </submittedName>
</protein>
<accession>A0ABW3GJL4</accession>